<dbReference type="SUPFAM" id="SSF54427">
    <property type="entry name" value="NTF2-like"/>
    <property type="match status" value="1"/>
</dbReference>
<evidence type="ECO:0000256" key="2">
    <source>
        <dbReference type="SAM" id="SignalP"/>
    </source>
</evidence>
<feature type="chain" id="PRO_5022830733" evidence="2">
    <location>
        <begin position="18"/>
        <end position="193"/>
    </location>
</feature>
<protein>
    <submittedName>
        <fullName evidence="4">Nuclear transport factor 2 family protein</fullName>
    </submittedName>
</protein>
<proteinExistence type="predicted"/>
<organism evidence="4 5">
    <name type="scientific">Parahaliea aestuarii</name>
    <dbReference type="NCBI Taxonomy" id="1852021"/>
    <lineage>
        <taxon>Bacteria</taxon>
        <taxon>Pseudomonadati</taxon>
        <taxon>Pseudomonadota</taxon>
        <taxon>Gammaproteobacteria</taxon>
        <taxon>Cellvibrionales</taxon>
        <taxon>Halieaceae</taxon>
        <taxon>Parahaliea</taxon>
    </lineage>
</organism>
<dbReference type="RefSeq" id="WP_148064123.1">
    <property type="nucleotide sequence ID" value="NZ_VRYZ01000004.1"/>
</dbReference>
<dbReference type="Gene3D" id="3.10.450.50">
    <property type="match status" value="1"/>
</dbReference>
<dbReference type="Proteomes" id="UP000321933">
    <property type="component" value="Unassembled WGS sequence"/>
</dbReference>
<feature type="compositionally biased region" description="Basic residues" evidence="1">
    <location>
        <begin position="180"/>
        <end position="193"/>
    </location>
</feature>
<feature type="region of interest" description="Disordered" evidence="1">
    <location>
        <begin position="157"/>
        <end position="193"/>
    </location>
</feature>
<dbReference type="AlphaFoldDB" id="A0A5C8ZV88"/>
<evidence type="ECO:0000313" key="4">
    <source>
        <dbReference type="EMBL" id="TXS91492.1"/>
    </source>
</evidence>
<evidence type="ECO:0000313" key="5">
    <source>
        <dbReference type="Proteomes" id="UP000321933"/>
    </source>
</evidence>
<dbReference type="EMBL" id="VRYZ01000004">
    <property type="protein sequence ID" value="TXS91492.1"/>
    <property type="molecule type" value="Genomic_DNA"/>
</dbReference>
<keyword evidence="5" id="KW-1185">Reference proteome</keyword>
<dbReference type="OrthoDB" id="271716at2"/>
<name>A0A5C8ZV88_9GAMM</name>
<keyword evidence="2" id="KW-0732">Signal</keyword>
<dbReference type="Pfam" id="PF13474">
    <property type="entry name" value="SnoaL_3"/>
    <property type="match status" value="1"/>
</dbReference>
<dbReference type="InterPro" id="IPR032710">
    <property type="entry name" value="NTF2-like_dom_sf"/>
</dbReference>
<evidence type="ECO:0000259" key="3">
    <source>
        <dbReference type="Pfam" id="PF13474"/>
    </source>
</evidence>
<comment type="caution">
    <text evidence="4">The sequence shown here is derived from an EMBL/GenBank/DDBJ whole genome shotgun (WGS) entry which is preliminary data.</text>
</comment>
<gene>
    <name evidence="4" type="ORF">FVW59_09965</name>
</gene>
<sequence length="193" mass="21292">MQKWLALLLLVALNAHAAPRDDIASVLDSFHTAAARADLPAYRQLMTADMVFLGTDATERWQGEEFIEFARPYFDRGKGWIYRPKERRIDIAASGDVAWFDELLDNDKLGLCRGSGLLLKTGSGWKIAQYNLSMPVPNAMIESVAQAIRTETPVSAVAEESDLGAAEDGGEHSSGEAQPRCRKRHKTNRAADC</sequence>
<feature type="domain" description="SnoaL-like" evidence="3">
    <location>
        <begin position="23"/>
        <end position="137"/>
    </location>
</feature>
<dbReference type="InterPro" id="IPR037401">
    <property type="entry name" value="SnoaL-like"/>
</dbReference>
<feature type="signal peptide" evidence="2">
    <location>
        <begin position="1"/>
        <end position="17"/>
    </location>
</feature>
<accession>A0A5C8ZV88</accession>
<evidence type="ECO:0000256" key="1">
    <source>
        <dbReference type="SAM" id="MobiDB-lite"/>
    </source>
</evidence>
<reference evidence="4 5" key="1">
    <citation type="submission" date="2019-08" db="EMBL/GenBank/DDBJ databases">
        <title>Parahaliea maris sp. nov., isolated from the surface seawater.</title>
        <authorList>
            <person name="Liu Y."/>
        </authorList>
    </citation>
    <scope>NUCLEOTIDE SEQUENCE [LARGE SCALE GENOMIC DNA]</scope>
    <source>
        <strain evidence="4 5">S2-26</strain>
    </source>
</reference>